<name>A0A0C3CTV2_HEBCY</name>
<reference evidence="3 4" key="1">
    <citation type="submission" date="2014-04" db="EMBL/GenBank/DDBJ databases">
        <authorList>
            <consortium name="DOE Joint Genome Institute"/>
            <person name="Kuo A."/>
            <person name="Gay G."/>
            <person name="Dore J."/>
            <person name="Kohler A."/>
            <person name="Nagy L.G."/>
            <person name="Floudas D."/>
            <person name="Copeland A."/>
            <person name="Barry K.W."/>
            <person name="Cichocki N."/>
            <person name="Veneault-Fourrey C."/>
            <person name="LaButti K."/>
            <person name="Lindquist E.A."/>
            <person name="Lipzen A."/>
            <person name="Lundell T."/>
            <person name="Morin E."/>
            <person name="Murat C."/>
            <person name="Sun H."/>
            <person name="Tunlid A."/>
            <person name="Henrissat B."/>
            <person name="Grigoriev I.V."/>
            <person name="Hibbett D.S."/>
            <person name="Martin F."/>
            <person name="Nordberg H.P."/>
            <person name="Cantor M.N."/>
            <person name="Hua S.X."/>
        </authorList>
    </citation>
    <scope>NUCLEOTIDE SEQUENCE [LARGE SCALE GENOMIC DNA]</scope>
    <source>
        <strain evidence="4">h7</strain>
    </source>
</reference>
<keyword evidence="2" id="KW-0812">Transmembrane</keyword>
<gene>
    <name evidence="3" type="ORF">M413DRAFT_22186</name>
</gene>
<evidence type="ECO:0000313" key="4">
    <source>
        <dbReference type="Proteomes" id="UP000053424"/>
    </source>
</evidence>
<feature type="region of interest" description="Disordered" evidence="1">
    <location>
        <begin position="86"/>
        <end position="140"/>
    </location>
</feature>
<proteinExistence type="predicted"/>
<feature type="compositionally biased region" description="Basic and acidic residues" evidence="1">
    <location>
        <begin position="413"/>
        <end position="426"/>
    </location>
</feature>
<feature type="region of interest" description="Disordered" evidence="1">
    <location>
        <begin position="179"/>
        <end position="228"/>
    </location>
</feature>
<feature type="transmembrane region" description="Helical" evidence="2">
    <location>
        <begin position="46"/>
        <end position="71"/>
    </location>
</feature>
<dbReference type="STRING" id="686832.A0A0C3CTV2"/>
<dbReference type="EMBL" id="KN831769">
    <property type="protein sequence ID" value="KIM47539.1"/>
    <property type="molecule type" value="Genomic_DNA"/>
</dbReference>
<feature type="region of interest" description="Disordered" evidence="1">
    <location>
        <begin position="383"/>
        <end position="426"/>
    </location>
</feature>
<feature type="compositionally biased region" description="Basic residues" evidence="1">
    <location>
        <begin position="93"/>
        <end position="104"/>
    </location>
</feature>
<feature type="compositionally biased region" description="Low complexity" evidence="1">
    <location>
        <begin position="207"/>
        <end position="220"/>
    </location>
</feature>
<protein>
    <submittedName>
        <fullName evidence="3">Uncharacterized protein</fullName>
    </submittedName>
</protein>
<reference evidence="4" key="2">
    <citation type="submission" date="2015-01" db="EMBL/GenBank/DDBJ databases">
        <title>Evolutionary Origins and Diversification of the Mycorrhizal Mutualists.</title>
        <authorList>
            <consortium name="DOE Joint Genome Institute"/>
            <consortium name="Mycorrhizal Genomics Consortium"/>
            <person name="Kohler A."/>
            <person name="Kuo A."/>
            <person name="Nagy L.G."/>
            <person name="Floudas D."/>
            <person name="Copeland A."/>
            <person name="Barry K.W."/>
            <person name="Cichocki N."/>
            <person name="Veneault-Fourrey C."/>
            <person name="LaButti K."/>
            <person name="Lindquist E.A."/>
            <person name="Lipzen A."/>
            <person name="Lundell T."/>
            <person name="Morin E."/>
            <person name="Murat C."/>
            <person name="Riley R."/>
            <person name="Ohm R."/>
            <person name="Sun H."/>
            <person name="Tunlid A."/>
            <person name="Henrissat B."/>
            <person name="Grigoriev I.V."/>
            <person name="Hibbett D.S."/>
            <person name="Martin F."/>
        </authorList>
    </citation>
    <scope>NUCLEOTIDE SEQUENCE [LARGE SCALE GENOMIC DNA]</scope>
    <source>
        <strain evidence="4">h7</strain>
    </source>
</reference>
<accession>A0A0C3CTV2</accession>
<dbReference type="Proteomes" id="UP000053424">
    <property type="component" value="Unassembled WGS sequence"/>
</dbReference>
<sequence length="426" mass="46239">MPIFSFFSNDYFPSGLSFDVFSMPPKDVNDSSDAVSAHKTNGGTSILIFISAQALSSVGFAVSIFAIWFGWLLPASVTAPGPAAADASEIKKTQKARLPSRHPRRSEPEPEPNASESKPTPVRRASAPVDLTPILVPYPDDGQNNYRRVYFADSPRTSIIRRNTMPEPKCLPGSQQIAEPVEFTPSPSPSTQLTPECDEEALPDFDSLPPSSKASSRPPSRFQKLKLGFNTKTVRPDVVDKPVDQASIASTDTNTSDKSARRASGGTFVAAWTLSRHRTAPDMNAEMSSPSPSRLSFARRMSPSRPNSVSPGPAITMSAADILSPTFLSRKSQKRASAPIPRTLPYGAPYFATPPLLLDNNYPAYLKTLPQFEDALNVSASHASDGEECRGRTPGIRRVNLNPPHRAVPKRRSASEDCIQRAECKS</sequence>
<dbReference type="OrthoDB" id="3062721at2759"/>
<feature type="region of interest" description="Disordered" evidence="1">
    <location>
        <begin position="282"/>
        <end position="314"/>
    </location>
</feature>
<keyword evidence="4" id="KW-1185">Reference proteome</keyword>
<organism evidence="3 4">
    <name type="scientific">Hebeloma cylindrosporum</name>
    <dbReference type="NCBI Taxonomy" id="76867"/>
    <lineage>
        <taxon>Eukaryota</taxon>
        <taxon>Fungi</taxon>
        <taxon>Dikarya</taxon>
        <taxon>Basidiomycota</taxon>
        <taxon>Agaricomycotina</taxon>
        <taxon>Agaricomycetes</taxon>
        <taxon>Agaricomycetidae</taxon>
        <taxon>Agaricales</taxon>
        <taxon>Agaricineae</taxon>
        <taxon>Hymenogastraceae</taxon>
        <taxon>Hebeloma</taxon>
    </lineage>
</organism>
<keyword evidence="2" id="KW-1133">Transmembrane helix</keyword>
<evidence type="ECO:0000256" key="1">
    <source>
        <dbReference type="SAM" id="MobiDB-lite"/>
    </source>
</evidence>
<evidence type="ECO:0000313" key="3">
    <source>
        <dbReference type="EMBL" id="KIM47539.1"/>
    </source>
</evidence>
<dbReference type="AlphaFoldDB" id="A0A0C3CTV2"/>
<keyword evidence="2" id="KW-0472">Membrane</keyword>
<dbReference type="HOGENOM" id="CLU_650722_0_0_1"/>
<evidence type="ECO:0000256" key="2">
    <source>
        <dbReference type="SAM" id="Phobius"/>
    </source>
</evidence>